<evidence type="ECO:0000256" key="20">
    <source>
        <dbReference type="ARBA" id="ARBA00023269"/>
    </source>
</evidence>
<dbReference type="Gene3D" id="3.30.200.20">
    <property type="entry name" value="Phosphorylase Kinase, domain 1"/>
    <property type="match status" value="1"/>
</dbReference>
<comment type="function">
    <text evidence="1">Core component of nucleosome. Nucleosomes wrap and compact DNA into chromatin, limiting DNA accessibility to the cellular machineries which require DNA as a template. Histones thereby play a central role in transcription regulation, DNA repair, DNA replication and chromosomal stability. DNA accessibility is regulated via a complex set of post-translational modifications of histones, also called histone code, and nucleosome remodeling.</text>
</comment>
<dbReference type="GO" id="GO:0003735">
    <property type="term" value="F:structural constituent of ribosome"/>
    <property type="evidence" value="ECO:0007669"/>
    <property type="project" value="InterPro"/>
</dbReference>
<dbReference type="GO" id="GO:0005737">
    <property type="term" value="C:cytoplasm"/>
    <property type="evidence" value="ECO:0007669"/>
    <property type="project" value="UniProtKB-SubCell"/>
</dbReference>
<comment type="catalytic activity">
    <reaction evidence="23">
        <text>L-threonyl-[protein] + ATP = O-phospho-L-threonyl-[protein] + ADP + H(+)</text>
        <dbReference type="Rhea" id="RHEA:46608"/>
        <dbReference type="Rhea" id="RHEA-COMP:11060"/>
        <dbReference type="Rhea" id="RHEA-COMP:11605"/>
        <dbReference type="ChEBI" id="CHEBI:15378"/>
        <dbReference type="ChEBI" id="CHEBI:30013"/>
        <dbReference type="ChEBI" id="CHEBI:30616"/>
        <dbReference type="ChEBI" id="CHEBI:61977"/>
        <dbReference type="ChEBI" id="CHEBI:456216"/>
        <dbReference type="EC" id="2.7.11.1"/>
    </reaction>
</comment>
<dbReference type="InterPro" id="IPR050339">
    <property type="entry name" value="CC_SR_Kinase"/>
</dbReference>
<evidence type="ECO:0000256" key="1">
    <source>
        <dbReference type="ARBA" id="ARBA00002001"/>
    </source>
</evidence>
<dbReference type="InterPro" id="IPR011009">
    <property type="entry name" value="Kinase-like_dom_sf"/>
</dbReference>
<evidence type="ECO:0000313" key="32">
    <source>
        <dbReference type="Proteomes" id="UP000322234"/>
    </source>
</evidence>
<comment type="subcellular location">
    <subcellularLocation>
        <location evidence="2">Chromosome</location>
    </subcellularLocation>
    <subcellularLocation>
        <location evidence="3">Cytoplasm</location>
    </subcellularLocation>
    <subcellularLocation>
        <location evidence="4">Nucleus</location>
        <location evidence="4">Nucleolus</location>
    </subcellularLocation>
</comment>
<dbReference type="GO" id="GO:0005654">
    <property type="term" value="C:nucleoplasm"/>
    <property type="evidence" value="ECO:0007669"/>
    <property type="project" value="UniProtKB-ARBA"/>
</dbReference>
<evidence type="ECO:0000256" key="11">
    <source>
        <dbReference type="ARBA" id="ARBA00022527"/>
    </source>
</evidence>
<dbReference type="SUPFAM" id="SSF56112">
    <property type="entry name" value="Protein kinase-like (PK-like)"/>
    <property type="match status" value="1"/>
</dbReference>
<dbReference type="Proteomes" id="UP000322234">
    <property type="component" value="Unassembled WGS sequence"/>
</dbReference>
<evidence type="ECO:0000259" key="30">
    <source>
        <dbReference type="PROSITE" id="PS50011"/>
    </source>
</evidence>
<dbReference type="PROSITE" id="PS50011">
    <property type="entry name" value="PROTEIN_KINASE_DOM"/>
    <property type="match status" value="1"/>
</dbReference>
<dbReference type="InterPro" id="IPR047873">
    <property type="entry name" value="Ribosomal_uL16"/>
</dbReference>
<dbReference type="GO" id="GO:1990904">
    <property type="term" value="C:ribonucleoprotein complex"/>
    <property type="evidence" value="ECO:0007669"/>
    <property type="project" value="UniProtKB-KW"/>
</dbReference>
<dbReference type="FunFam" id="3.30.200.20:FF:000165">
    <property type="entry name" value="Serine/threonine-protein kinase PDIK1L"/>
    <property type="match status" value="1"/>
</dbReference>
<dbReference type="InterPro" id="IPR000558">
    <property type="entry name" value="Histone_H2B"/>
</dbReference>
<sequence length="723" mass="80856">METGEEDGARRGTQSPERKRRSPVPRALSAKLRPAAAAQAMDPVAAEAPGEAYLARRRPEGGGGSARPRYSLLAEIGRGSYGVVYEAVAGRSGARVAVKKIRCDAPENVELALAEFWALTSLKRRHQNVVQFEECVLQRNGLAQRMSHGNKSSQLYLRLVETSLKGERILGYAEEPCYLWFVMEFCEGGDLNQYVLSRRPDPATNKSFMLQLTSAIAFLHKNHIVHRDLKPDNILITERSGTPILKVADFGLSKVCAGLAPRGKEGNPDNKNVNVNKYWLSSACGSDFYMAPEVWEGHYTAKADIFALGIIIWAMIERITFIDSETKKELLGTYIKQGTEIVPVGEALLENPKMELHIPQKRRTSMSEGIKQLLKDMLAANPQDRPDAFELETRMDQIANGFFILDTINCGLQTGMRGAFGKPQGTMARVHIGQVIMSIHTKLQNKEHVIEALRWAKFKFPGCQKIHISKKWGFTKFNTDEFENMVAEKRLIPDGCGVKYIPNPFVLQPADGLNGSSLVPQLPRTDQTTAWLAEKAARRLLTAWLAPQPLCALDPRPMQKRLTLGTHSLIVSRTEFSRGHRWRLGRGGRTQRRQVRRGMPGLRQMDIWLRSGCGGDVLDEKKDSKKRKRSRKESYSVYVYQVLKQVHPDTGILSKAMGIMNSFINDIFECIAGEASRLAHYNKRSTITSREIQTALCLLLPGELAKHAVSEGTKAVTKYTSSK</sequence>
<comment type="caution">
    <text evidence="31">The sequence shown here is derived from an EMBL/GenBank/DDBJ whole genome shotgun (WGS) entry which is preliminary data.</text>
</comment>
<evidence type="ECO:0000256" key="22">
    <source>
        <dbReference type="ARBA" id="ARBA00037982"/>
    </source>
</evidence>
<evidence type="ECO:0000256" key="29">
    <source>
        <dbReference type="SAM" id="MobiDB-lite"/>
    </source>
</evidence>
<keyword evidence="20" id="KW-0544">Nucleosome core</keyword>
<dbReference type="GO" id="GO:0000786">
    <property type="term" value="C:nucleosome"/>
    <property type="evidence" value="ECO:0007669"/>
    <property type="project" value="UniProtKB-KW"/>
</dbReference>
<evidence type="ECO:0000256" key="26">
    <source>
        <dbReference type="ARBA" id="ARBA00072551"/>
    </source>
</evidence>
<comment type="similarity">
    <text evidence="22">Belongs to the protein kinase superfamily. Ser/Thr protein kinase family. GCN2 subfamily.</text>
</comment>
<evidence type="ECO:0000256" key="18">
    <source>
        <dbReference type="ARBA" id="ARBA00023125"/>
    </source>
</evidence>
<dbReference type="SUPFAM" id="SSF54686">
    <property type="entry name" value="Ribosomal protein L16p/L10e"/>
    <property type="match status" value="1"/>
</dbReference>
<dbReference type="GO" id="GO:0005840">
    <property type="term" value="C:ribosome"/>
    <property type="evidence" value="ECO:0007669"/>
    <property type="project" value="UniProtKB-KW"/>
</dbReference>
<comment type="similarity">
    <text evidence="6">Belongs to the universal ribosomal protein uL16 family.</text>
</comment>
<dbReference type="PANTHER" id="PTHR11042:SF59">
    <property type="entry name" value="SERINE_THREONINE-PROTEIN KINASE 35"/>
    <property type="match status" value="1"/>
</dbReference>
<comment type="catalytic activity">
    <reaction evidence="24">
        <text>L-seryl-[protein] + ATP = O-phospho-L-seryl-[protein] + ADP + H(+)</text>
        <dbReference type="Rhea" id="RHEA:17989"/>
        <dbReference type="Rhea" id="RHEA-COMP:9863"/>
        <dbReference type="Rhea" id="RHEA-COMP:11604"/>
        <dbReference type="ChEBI" id="CHEBI:15378"/>
        <dbReference type="ChEBI" id="CHEBI:29999"/>
        <dbReference type="ChEBI" id="CHEBI:30616"/>
        <dbReference type="ChEBI" id="CHEBI:83421"/>
        <dbReference type="ChEBI" id="CHEBI:456216"/>
        <dbReference type="EC" id="2.7.11.1"/>
    </reaction>
</comment>
<dbReference type="Gene3D" id="1.10.510.10">
    <property type="entry name" value="Transferase(Phosphotransferase) domain 1"/>
    <property type="match status" value="1"/>
</dbReference>
<proteinExistence type="inferred from homology"/>
<dbReference type="GO" id="GO:0110031">
    <property type="term" value="P:negative regulation of G2/MI transition of meiotic cell cycle"/>
    <property type="evidence" value="ECO:0007669"/>
    <property type="project" value="TreeGrafter"/>
</dbReference>
<evidence type="ECO:0000313" key="31">
    <source>
        <dbReference type="EMBL" id="MXQ85162.1"/>
    </source>
</evidence>
<evidence type="ECO:0000256" key="12">
    <source>
        <dbReference type="ARBA" id="ARBA00022553"/>
    </source>
</evidence>
<dbReference type="AlphaFoldDB" id="A0A6B0R7A3"/>
<keyword evidence="16 28" id="KW-0067">ATP-binding</keyword>
<dbReference type="GO" id="GO:0046982">
    <property type="term" value="F:protein heterodimerization activity"/>
    <property type="evidence" value="ECO:0007669"/>
    <property type="project" value="InterPro"/>
</dbReference>
<evidence type="ECO:0000256" key="16">
    <source>
        <dbReference type="ARBA" id="ARBA00022840"/>
    </source>
</evidence>
<dbReference type="PRINTS" id="PR00621">
    <property type="entry name" value="HISTONEH2B"/>
</dbReference>
<dbReference type="Pfam" id="PF00252">
    <property type="entry name" value="Ribosomal_L16"/>
    <property type="match status" value="1"/>
</dbReference>
<evidence type="ECO:0000256" key="9">
    <source>
        <dbReference type="ARBA" id="ARBA00022454"/>
    </source>
</evidence>
<evidence type="ECO:0000256" key="10">
    <source>
        <dbReference type="ARBA" id="ARBA00022490"/>
    </source>
</evidence>
<dbReference type="PROSITE" id="PS00108">
    <property type="entry name" value="PROTEIN_KINASE_ST"/>
    <property type="match status" value="1"/>
</dbReference>
<feature type="compositionally biased region" description="Low complexity" evidence="29">
    <location>
        <begin position="25"/>
        <end position="43"/>
    </location>
</feature>
<evidence type="ECO:0000256" key="7">
    <source>
        <dbReference type="ARBA" id="ARBA00011538"/>
    </source>
</evidence>
<evidence type="ECO:0000256" key="21">
    <source>
        <dbReference type="ARBA" id="ARBA00023274"/>
    </source>
</evidence>
<keyword evidence="18" id="KW-0238">DNA-binding</keyword>
<dbReference type="InterPro" id="IPR016180">
    <property type="entry name" value="Ribosomal_uL16_dom"/>
</dbReference>
<dbReference type="Gene3D" id="3.90.1170.10">
    <property type="entry name" value="Ribosomal protein L10e/L16"/>
    <property type="match status" value="1"/>
</dbReference>
<protein>
    <recommendedName>
        <fullName evidence="26">Serine/threonine-protein kinase 35</fullName>
        <ecNumber evidence="8">2.7.11.1</ecNumber>
    </recommendedName>
    <alternativeName>
        <fullName evidence="27">Serine/threonine-protein kinase 35 L1</fullName>
    </alternativeName>
</protein>
<evidence type="ECO:0000256" key="24">
    <source>
        <dbReference type="ARBA" id="ARBA00048679"/>
    </source>
</evidence>
<accession>A0A6B0R7A3</accession>
<dbReference type="SMART" id="SM00427">
    <property type="entry name" value="H2B"/>
    <property type="match status" value="1"/>
</dbReference>
<evidence type="ECO:0000256" key="25">
    <source>
        <dbReference type="ARBA" id="ARBA00065365"/>
    </source>
</evidence>
<keyword evidence="14 28" id="KW-0547">Nucleotide-binding</keyword>
<keyword evidence="15" id="KW-0418">Kinase</keyword>
<dbReference type="PANTHER" id="PTHR11042">
    <property type="entry name" value="EUKARYOTIC TRANSLATION INITIATION FACTOR 2-ALPHA KINASE EIF2-ALPHA KINASE -RELATED"/>
    <property type="match status" value="1"/>
</dbReference>
<dbReference type="CDD" id="cd13977">
    <property type="entry name" value="STKc_PDIK1L"/>
    <property type="match status" value="1"/>
</dbReference>
<dbReference type="GO" id="GO:0030527">
    <property type="term" value="F:structural constituent of chromatin"/>
    <property type="evidence" value="ECO:0007669"/>
    <property type="project" value="InterPro"/>
</dbReference>
<keyword evidence="10" id="KW-0963">Cytoplasm</keyword>
<evidence type="ECO:0000256" key="2">
    <source>
        <dbReference type="ARBA" id="ARBA00004286"/>
    </source>
</evidence>
<dbReference type="GO" id="GO:0005730">
    <property type="term" value="C:nucleolus"/>
    <property type="evidence" value="ECO:0007669"/>
    <property type="project" value="UniProtKB-SubCell"/>
</dbReference>
<keyword evidence="12" id="KW-0597">Phosphoprotein</keyword>
<dbReference type="SUPFAM" id="SSF47113">
    <property type="entry name" value="Histone-fold"/>
    <property type="match status" value="1"/>
</dbReference>
<keyword evidence="11" id="KW-0723">Serine/threonine-protein kinase</keyword>
<keyword evidence="32" id="KW-1185">Reference proteome</keyword>
<dbReference type="GO" id="GO:0004674">
    <property type="term" value="F:protein serine/threonine kinase activity"/>
    <property type="evidence" value="ECO:0007669"/>
    <property type="project" value="UniProtKB-KW"/>
</dbReference>
<keyword evidence="19" id="KW-0539">Nucleus</keyword>
<dbReference type="SMART" id="SM00220">
    <property type="entry name" value="S_TKc"/>
    <property type="match status" value="1"/>
</dbReference>
<dbReference type="GO" id="GO:0003677">
    <property type="term" value="F:DNA binding"/>
    <property type="evidence" value="ECO:0007669"/>
    <property type="project" value="UniProtKB-KW"/>
</dbReference>
<evidence type="ECO:0000256" key="19">
    <source>
        <dbReference type="ARBA" id="ARBA00023242"/>
    </source>
</evidence>
<dbReference type="Pfam" id="PF00069">
    <property type="entry name" value="Pkinase"/>
    <property type="match status" value="1"/>
</dbReference>
<dbReference type="CDD" id="cd22910">
    <property type="entry name" value="HFD_H2B"/>
    <property type="match status" value="1"/>
</dbReference>
<dbReference type="InterPro" id="IPR036920">
    <property type="entry name" value="Ribosomal_uL16_sf"/>
</dbReference>
<evidence type="ECO:0000256" key="3">
    <source>
        <dbReference type="ARBA" id="ARBA00004496"/>
    </source>
</evidence>
<keyword evidence="17" id="KW-0689">Ribosomal protein</keyword>
<dbReference type="GO" id="GO:0006412">
    <property type="term" value="P:translation"/>
    <property type="evidence" value="ECO:0007669"/>
    <property type="project" value="InterPro"/>
</dbReference>
<evidence type="ECO:0000256" key="13">
    <source>
        <dbReference type="ARBA" id="ARBA00022679"/>
    </source>
</evidence>
<dbReference type="CDD" id="cd01433">
    <property type="entry name" value="Ribosomal_L16_L10e"/>
    <property type="match status" value="1"/>
</dbReference>
<evidence type="ECO:0000256" key="4">
    <source>
        <dbReference type="ARBA" id="ARBA00004604"/>
    </source>
</evidence>
<evidence type="ECO:0000256" key="6">
    <source>
        <dbReference type="ARBA" id="ARBA00008931"/>
    </source>
</evidence>
<feature type="region of interest" description="Disordered" evidence="29">
    <location>
        <begin position="1"/>
        <end position="43"/>
    </location>
</feature>
<dbReference type="Pfam" id="PF00125">
    <property type="entry name" value="Histone"/>
    <property type="match status" value="1"/>
</dbReference>
<evidence type="ECO:0000256" key="17">
    <source>
        <dbReference type="ARBA" id="ARBA00022980"/>
    </source>
</evidence>
<dbReference type="FunFam" id="1.10.510.10:FF:000655">
    <property type="entry name" value="serine/threonine-protein kinase 35"/>
    <property type="match status" value="1"/>
</dbReference>
<evidence type="ECO:0000256" key="5">
    <source>
        <dbReference type="ARBA" id="ARBA00006846"/>
    </source>
</evidence>
<keyword evidence="9" id="KW-0158">Chromosome</keyword>
<comment type="similarity">
    <text evidence="5">Belongs to the histone H2B family.</text>
</comment>
<dbReference type="InterPro" id="IPR007125">
    <property type="entry name" value="H2A/H2B/H3"/>
</dbReference>
<keyword evidence="13" id="KW-0808">Transferase</keyword>
<dbReference type="InterPro" id="IPR017441">
    <property type="entry name" value="Protein_kinase_ATP_BS"/>
</dbReference>
<feature type="binding site" evidence="28">
    <location>
        <position position="100"/>
    </location>
    <ligand>
        <name>ATP</name>
        <dbReference type="ChEBI" id="CHEBI:30616"/>
    </ligand>
</feature>
<dbReference type="Gene3D" id="1.10.20.10">
    <property type="entry name" value="Histone, subunit A"/>
    <property type="match status" value="1"/>
</dbReference>
<dbReference type="PROSITE" id="PS00107">
    <property type="entry name" value="PROTEIN_KINASE_ATP"/>
    <property type="match status" value="1"/>
</dbReference>
<evidence type="ECO:0000256" key="23">
    <source>
        <dbReference type="ARBA" id="ARBA00047899"/>
    </source>
</evidence>
<evidence type="ECO:0000256" key="14">
    <source>
        <dbReference type="ARBA" id="ARBA00022741"/>
    </source>
</evidence>
<dbReference type="EC" id="2.7.11.1" evidence="8"/>
<evidence type="ECO:0000256" key="8">
    <source>
        <dbReference type="ARBA" id="ARBA00012513"/>
    </source>
</evidence>
<gene>
    <name evidence="31" type="ORF">E5288_WYG004136</name>
</gene>
<name>A0A6B0R7A3_9CETA</name>
<dbReference type="InterPro" id="IPR008271">
    <property type="entry name" value="Ser/Thr_kinase_AS"/>
</dbReference>
<evidence type="ECO:0000256" key="15">
    <source>
        <dbReference type="ARBA" id="ARBA00022777"/>
    </source>
</evidence>
<comment type="subunit">
    <text evidence="25">Interacts with PDLIM1/CLP-36.</text>
</comment>
<keyword evidence="21" id="KW-0687">Ribonucleoprotein</keyword>
<evidence type="ECO:0000256" key="28">
    <source>
        <dbReference type="PROSITE-ProRule" id="PRU10141"/>
    </source>
</evidence>
<dbReference type="EMBL" id="VBQZ03000024">
    <property type="protein sequence ID" value="MXQ85162.1"/>
    <property type="molecule type" value="Genomic_DNA"/>
</dbReference>
<evidence type="ECO:0000256" key="27">
    <source>
        <dbReference type="ARBA" id="ARBA00075749"/>
    </source>
</evidence>
<dbReference type="InterPro" id="IPR009072">
    <property type="entry name" value="Histone-fold"/>
</dbReference>
<comment type="subunit">
    <text evidence="7">The nucleosome is a histone octamer containing two molecules each of H2A, H2B, H3 and H4 assembled in one H3-H4 heterotetramer and two H2A-H2B heterodimers. The octamer wraps approximately 147 bp of DNA.</text>
</comment>
<dbReference type="InterPro" id="IPR000719">
    <property type="entry name" value="Prot_kinase_dom"/>
</dbReference>
<dbReference type="GO" id="GO:0005524">
    <property type="term" value="F:ATP binding"/>
    <property type="evidence" value="ECO:0007669"/>
    <property type="project" value="UniProtKB-UniRule"/>
</dbReference>
<organism evidence="31 32">
    <name type="scientific">Bos mutus</name>
    <name type="common">wild yak</name>
    <dbReference type="NCBI Taxonomy" id="72004"/>
    <lineage>
        <taxon>Eukaryota</taxon>
        <taxon>Metazoa</taxon>
        <taxon>Chordata</taxon>
        <taxon>Craniata</taxon>
        <taxon>Vertebrata</taxon>
        <taxon>Euteleostomi</taxon>
        <taxon>Mammalia</taxon>
        <taxon>Eutheria</taxon>
        <taxon>Laurasiatheria</taxon>
        <taxon>Artiodactyla</taxon>
        <taxon>Ruminantia</taxon>
        <taxon>Pecora</taxon>
        <taxon>Bovidae</taxon>
        <taxon>Bovinae</taxon>
        <taxon>Bos</taxon>
    </lineage>
</organism>
<reference evidence="31" key="1">
    <citation type="submission" date="2019-10" db="EMBL/GenBank/DDBJ databases">
        <title>The sequence and de novo assembly of the wild yak genome.</title>
        <authorList>
            <person name="Liu Y."/>
        </authorList>
    </citation>
    <scope>NUCLEOTIDE SEQUENCE [LARGE SCALE GENOMIC DNA]</scope>
    <source>
        <strain evidence="31">WY2019</strain>
    </source>
</reference>
<feature type="domain" description="Protein kinase" evidence="30">
    <location>
        <begin position="70"/>
        <end position="403"/>
    </location>
</feature>
<dbReference type="FunFam" id="1.10.20.10:FF:000016">
    <property type="entry name" value="Histone H2B"/>
    <property type="match status" value="1"/>
</dbReference>
<dbReference type="Gene3D" id="3.30.60.300">
    <property type="match status" value="1"/>
</dbReference>